<evidence type="ECO:0000256" key="5">
    <source>
        <dbReference type="ARBA" id="ARBA00022553"/>
    </source>
</evidence>
<dbReference type="EC" id="2.7.13.3" evidence="3"/>
<dbReference type="CDD" id="cd06225">
    <property type="entry name" value="HAMP"/>
    <property type="match status" value="1"/>
</dbReference>
<dbReference type="Pfam" id="PF00512">
    <property type="entry name" value="HisKA"/>
    <property type="match status" value="1"/>
</dbReference>
<dbReference type="EMBL" id="QGTD01000004">
    <property type="protein sequence ID" value="PWU69827.1"/>
    <property type="molecule type" value="Genomic_DNA"/>
</dbReference>
<sequence>MKTIRIRKFTMLSLFLILLLPWIFYVAANFLETKSFNISGDEANQKDIETVVQQIEKNSGNWTDSAWQNQISQQLEKINMDVVILSPSDQEIFQTDDEEVSKFRVKEHFSILQDGKLLGRVVIYQSNSRVIPLIAAFVGLMLSFFIVGFEMRRFILKPLEEMSVSAREIANGDLDVKLPSSHITEIAEVNEGFKVMVGGLKEAFQKQVELEEERRFVVAAVAHDLRTPLFALRGYLDGLEQGIADSPEKMAEYLSVCKEKSAQLGRLVEELFTYTKAEYLNIELEKIKVDLASIVQRSIGSLETQAERKFISIRAGGFDENCLVMADIHSLERVLNNLLDNAVRYTPEHGKIMIDCYKCKNKAFFTIRDTGAGFTSEELQRVFEPLYRGEASRNRSTGGIGLGLSICKRLMKRHGGDLLADNHPDGGAILKGWLPLVN</sequence>
<evidence type="ECO:0000256" key="12">
    <source>
        <dbReference type="ARBA" id="ARBA00023012"/>
    </source>
</evidence>
<keyword evidence="11 14" id="KW-1133">Transmembrane helix</keyword>
<dbReference type="Proteomes" id="UP000245624">
    <property type="component" value="Unassembled WGS sequence"/>
</dbReference>
<evidence type="ECO:0000256" key="13">
    <source>
        <dbReference type="ARBA" id="ARBA00023136"/>
    </source>
</evidence>
<protein>
    <recommendedName>
        <fullName evidence="3">histidine kinase</fullName>
        <ecNumber evidence="3">2.7.13.3</ecNumber>
    </recommendedName>
</protein>
<keyword evidence="6" id="KW-0808">Transferase</keyword>
<accession>A0A317L1U5</accession>
<gene>
    <name evidence="17" type="ORF">DLJ74_02525</name>
</gene>
<dbReference type="InterPro" id="IPR004358">
    <property type="entry name" value="Sig_transdc_His_kin-like_C"/>
</dbReference>
<dbReference type="SUPFAM" id="SSF55874">
    <property type="entry name" value="ATPase domain of HSP90 chaperone/DNA topoisomerase II/histidine kinase"/>
    <property type="match status" value="1"/>
</dbReference>
<dbReference type="Gene3D" id="6.10.340.10">
    <property type="match status" value="1"/>
</dbReference>
<keyword evidence="7 14" id="KW-0812">Transmembrane</keyword>
<dbReference type="SMART" id="SM00304">
    <property type="entry name" value="HAMP"/>
    <property type="match status" value="1"/>
</dbReference>
<evidence type="ECO:0000256" key="10">
    <source>
        <dbReference type="ARBA" id="ARBA00022840"/>
    </source>
</evidence>
<evidence type="ECO:0000256" key="11">
    <source>
        <dbReference type="ARBA" id="ARBA00022989"/>
    </source>
</evidence>
<keyword evidence="5" id="KW-0597">Phosphoprotein</keyword>
<comment type="subcellular location">
    <subcellularLocation>
        <location evidence="2">Cell membrane</location>
        <topology evidence="2">Multi-pass membrane protein</topology>
    </subcellularLocation>
</comment>
<keyword evidence="8" id="KW-0547">Nucleotide-binding</keyword>
<comment type="caution">
    <text evidence="17">The sequence shown here is derived from an EMBL/GenBank/DDBJ whole genome shotgun (WGS) entry which is preliminary data.</text>
</comment>
<dbReference type="Pfam" id="PF00672">
    <property type="entry name" value="HAMP"/>
    <property type="match status" value="1"/>
</dbReference>
<dbReference type="Gene3D" id="1.10.287.130">
    <property type="match status" value="1"/>
</dbReference>
<dbReference type="InterPro" id="IPR036097">
    <property type="entry name" value="HisK_dim/P_sf"/>
</dbReference>
<dbReference type="PROSITE" id="PS50885">
    <property type="entry name" value="HAMP"/>
    <property type="match status" value="1"/>
</dbReference>
<evidence type="ECO:0000256" key="9">
    <source>
        <dbReference type="ARBA" id="ARBA00022777"/>
    </source>
</evidence>
<dbReference type="CDD" id="cd00082">
    <property type="entry name" value="HisKA"/>
    <property type="match status" value="1"/>
</dbReference>
<dbReference type="SUPFAM" id="SSF47384">
    <property type="entry name" value="Homodimeric domain of signal transducing histidine kinase"/>
    <property type="match status" value="1"/>
</dbReference>
<dbReference type="Gene3D" id="3.30.565.10">
    <property type="entry name" value="Histidine kinase-like ATPase, C-terminal domain"/>
    <property type="match status" value="1"/>
</dbReference>
<dbReference type="PANTHER" id="PTHR45528:SF1">
    <property type="entry name" value="SENSOR HISTIDINE KINASE CPXA"/>
    <property type="match status" value="1"/>
</dbReference>
<evidence type="ECO:0000256" key="14">
    <source>
        <dbReference type="SAM" id="Phobius"/>
    </source>
</evidence>
<dbReference type="PROSITE" id="PS50109">
    <property type="entry name" value="HIS_KIN"/>
    <property type="match status" value="1"/>
</dbReference>
<evidence type="ECO:0000256" key="4">
    <source>
        <dbReference type="ARBA" id="ARBA00022475"/>
    </source>
</evidence>
<evidence type="ECO:0000256" key="6">
    <source>
        <dbReference type="ARBA" id="ARBA00022679"/>
    </source>
</evidence>
<dbReference type="FunFam" id="3.30.565.10:FF:000006">
    <property type="entry name" value="Sensor histidine kinase WalK"/>
    <property type="match status" value="1"/>
</dbReference>
<dbReference type="InterPro" id="IPR003594">
    <property type="entry name" value="HATPase_dom"/>
</dbReference>
<reference evidence="17 18" key="1">
    <citation type="submission" date="2018-05" db="EMBL/GenBank/DDBJ databases">
        <title>Genomic analysis of Gracilibacillus dipsosauri DD1 reveals novel features of a salt-tolerant amylase.</title>
        <authorList>
            <person name="Deutch C.E."/>
            <person name="Yang S."/>
        </authorList>
    </citation>
    <scope>NUCLEOTIDE SEQUENCE [LARGE SCALE GENOMIC DNA]</scope>
    <source>
        <strain evidence="17 18">DD1</strain>
    </source>
</reference>
<keyword evidence="18" id="KW-1185">Reference proteome</keyword>
<keyword evidence="13 14" id="KW-0472">Membrane</keyword>
<evidence type="ECO:0000256" key="2">
    <source>
        <dbReference type="ARBA" id="ARBA00004651"/>
    </source>
</evidence>
<dbReference type="SMART" id="SM00388">
    <property type="entry name" value="HisKA"/>
    <property type="match status" value="1"/>
</dbReference>
<evidence type="ECO:0000313" key="18">
    <source>
        <dbReference type="Proteomes" id="UP000245624"/>
    </source>
</evidence>
<dbReference type="AlphaFoldDB" id="A0A317L1U5"/>
<evidence type="ECO:0000256" key="7">
    <source>
        <dbReference type="ARBA" id="ARBA00022692"/>
    </source>
</evidence>
<dbReference type="Pfam" id="PF02518">
    <property type="entry name" value="HATPase_c"/>
    <property type="match status" value="1"/>
</dbReference>
<dbReference type="OrthoDB" id="335833at2"/>
<dbReference type="PANTHER" id="PTHR45528">
    <property type="entry name" value="SENSOR HISTIDINE KINASE CPXA"/>
    <property type="match status" value="1"/>
</dbReference>
<keyword evidence="10" id="KW-0067">ATP-binding</keyword>
<dbReference type="SUPFAM" id="SSF158472">
    <property type="entry name" value="HAMP domain-like"/>
    <property type="match status" value="1"/>
</dbReference>
<dbReference type="GO" id="GO:0005886">
    <property type="term" value="C:plasma membrane"/>
    <property type="evidence" value="ECO:0007669"/>
    <property type="project" value="UniProtKB-SubCell"/>
</dbReference>
<dbReference type="CDD" id="cd00075">
    <property type="entry name" value="HATPase"/>
    <property type="match status" value="1"/>
</dbReference>
<keyword evidence="12" id="KW-0902">Two-component regulatory system</keyword>
<proteinExistence type="predicted"/>
<evidence type="ECO:0000256" key="1">
    <source>
        <dbReference type="ARBA" id="ARBA00000085"/>
    </source>
</evidence>
<evidence type="ECO:0000313" key="17">
    <source>
        <dbReference type="EMBL" id="PWU69827.1"/>
    </source>
</evidence>
<keyword evidence="4" id="KW-1003">Cell membrane</keyword>
<feature type="transmembrane region" description="Helical" evidence="14">
    <location>
        <begin position="130"/>
        <end position="149"/>
    </location>
</feature>
<dbReference type="PRINTS" id="PR00344">
    <property type="entry name" value="BCTRLSENSOR"/>
</dbReference>
<dbReference type="FunFam" id="1.10.287.130:FF:000001">
    <property type="entry name" value="Two-component sensor histidine kinase"/>
    <property type="match status" value="1"/>
</dbReference>
<dbReference type="InterPro" id="IPR050398">
    <property type="entry name" value="HssS/ArlS-like"/>
</dbReference>
<dbReference type="InterPro" id="IPR003660">
    <property type="entry name" value="HAMP_dom"/>
</dbReference>
<dbReference type="GO" id="GO:0005524">
    <property type="term" value="F:ATP binding"/>
    <property type="evidence" value="ECO:0007669"/>
    <property type="project" value="UniProtKB-KW"/>
</dbReference>
<dbReference type="RefSeq" id="WP_109983226.1">
    <property type="nucleotide sequence ID" value="NZ_QGTD01000004.1"/>
</dbReference>
<dbReference type="SMART" id="SM00387">
    <property type="entry name" value="HATPase_c"/>
    <property type="match status" value="1"/>
</dbReference>
<evidence type="ECO:0000259" key="16">
    <source>
        <dbReference type="PROSITE" id="PS50885"/>
    </source>
</evidence>
<comment type="catalytic activity">
    <reaction evidence="1">
        <text>ATP + protein L-histidine = ADP + protein N-phospho-L-histidine.</text>
        <dbReference type="EC" id="2.7.13.3"/>
    </reaction>
</comment>
<organism evidence="17 18">
    <name type="scientific">Gracilibacillus dipsosauri</name>
    <dbReference type="NCBI Taxonomy" id="178340"/>
    <lineage>
        <taxon>Bacteria</taxon>
        <taxon>Bacillati</taxon>
        <taxon>Bacillota</taxon>
        <taxon>Bacilli</taxon>
        <taxon>Bacillales</taxon>
        <taxon>Bacillaceae</taxon>
        <taxon>Gracilibacillus</taxon>
    </lineage>
</organism>
<evidence type="ECO:0000256" key="8">
    <source>
        <dbReference type="ARBA" id="ARBA00022741"/>
    </source>
</evidence>
<name>A0A317L1U5_9BACI</name>
<dbReference type="InterPro" id="IPR003661">
    <property type="entry name" value="HisK_dim/P_dom"/>
</dbReference>
<keyword evidence="9 17" id="KW-0418">Kinase</keyword>
<dbReference type="GO" id="GO:0000155">
    <property type="term" value="F:phosphorelay sensor kinase activity"/>
    <property type="evidence" value="ECO:0007669"/>
    <property type="project" value="InterPro"/>
</dbReference>
<feature type="domain" description="HAMP" evidence="16">
    <location>
        <begin position="153"/>
        <end position="205"/>
    </location>
</feature>
<evidence type="ECO:0000259" key="15">
    <source>
        <dbReference type="PROSITE" id="PS50109"/>
    </source>
</evidence>
<feature type="domain" description="Histidine kinase" evidence="15">
    <location>
        <begin position="220"/>
        <end position="438"/>
    </location>
</feature>
<dbReference type="InterPro" id="IPR036890">
    <property type="entry name" value="HATPase_C_sf"/>
</dbReference>
<dbReference type="InterPro" id="IPR005467">
    <property type="entry name" value="His_kinase_dom"/>
</dbReference>
<evidence type="ECO:0000256" key="3">
    <source>
        <dbReference type="ARBA" id="ARBA00012438"/>
    </source>
</evidence>